<evidence type="ECO:0000256" key="2">
    <source>
        <dbReference type="ARBA" id="ARBA00006490"/>
    </source>
</evidence>
<dbReference type="Gene3D" id="1.10.260.50">
    <property type="match status" value="1"/>
</dbReference>
<name>A0A1G2U2B6_9BACT</name>
<dbReference type="InterPro" id="IPR015421">
    <property type="entry name" value="PyrdxlP-dep_Trfase_major"/>
</dbReference>
<dbReference type="PIRSF" id="PIRSF005572">
    <property type="entry name" value="NifS"/>
    <property type="match status" value="1"/>
</dbReference>
<dbReference type="SUPFAM" id="SSF53383">
    <property type="entry name" value="PLP-dependent transferases"/>
    <property type="match status" value="1"/>
</dbReference>
<evidence type="ECO:0000256" key="5">
    <source>
        <dbReference type="ARBA" id="ARBA00022898"/>
    </source>
</evidence>
<comment type="similarity">
    <text evidence="2">Belongs to the class-V pyridoxal-phosphate-dependent aminotransferase family. NifS/IscS subfamily.</text>
</comment>
<proteinExistence type="inferred from homology"/>
<dbReference type="Pfam" id="PF00266">
    <property type="entry name" value="Aminotran_5"/>
    <property type="match status" value="1"/>
</dbReference>
<dbReference type="Gene3D" id="3.40.640.10">
    <property type="entry name" value="Type I PLP-dependent aspartate aminotransferase-like (Major domain)"/>
    <property type="match status" value="1"/>
</dbReference>
<dbReference type="InterPro" id="IPR015422">
    <property type="entry name" value="PyrdxlP-dep_Trfase_small"/>
</dbReference>
<dbReference type="PANTHER" id="PTHR11601:SF34">
    <property type="entry name" value="CYSTEINE DESULFURASE"/>
    <property type="match status" value="1"/>
</dbReference>
<dbReference type="InterPro" id="IPR000192">
    <property type="entry name" value="Aminotrans_V_dom"/>
</dbReference>
<gene>
    <name evidence="10" type="ORF">A3B14_00665</name>
</gene>
<dbReference type="AlphaFoldDB" id="A0A1G2U2B6"/>
<keyword evidence="7" id="KW-0411">Iron-sulfur</keyword>
<evidence type="ECO:0000256" key="6">
    <source>
        <dbReference type="ARBA" id="ARBA00023004"/>
    </source>
</evidence>
<reference evidence="10 11" key="1">
    <citation type="journal article" date="2016" name="Nat. Commun.">
        <title>Thousands of microbial genomes shed light on interconnected biogeochemical processes in an aquifer system.</title>
        <authorList>
            <person name="Anantharaman K."/>
            <person name="Brown C.T."/>
            <person name="Hug L.A."/>
            <person name="Sharon I."/>
            <person name="Castelle C.J."/>
            <person name="Probst A.J."/>
            <person name="Thomas B.C."/>
            <person name="Singh A."/>
            <person name="Wilkins M.J."/>
            <person name="Karaoz U."/>
            <person name="Brodie E.L."/>
            <person name="Williams K.H."/>
            <person name="Hubbard S.S."/>
            <person name="Banfield J.F."/>
        </authorList>
    </citation>
    <scope>NUCLEOTIDE SEQUENCE [LARGE SCALE GENOMIC DNA]</scope>
</reference>
<evidence type="ECO:0000313" key="11">
    <source>
        <dbReference type="Proteomes" id="UP000176800"/>
    </source>
</evidence>
<evidence type="ECO:0000256" key="7">
    <source>
        <dbReference type="ARBA" id="ARBA00023014"/>
    </source>
</evidence>
<dbReference type="InterPro" id="IPR016454">
    <property type="entry name" value="Cysteine_dSase"/>
</dbReference>
<evidence type="ECO:0000256" key="8">
    <source>
        <dbReference type="ARBA" id="ARBA00050776"/>
    </source>
</evidence>
<dbReference type="EMBL" id="MHWE01000024">
    <property type="protein sequence ID" value="OHB02982.1"/>
    <property type="molecule type" value="Genomic_DNA"/>
</dbReference>
<organism evidence="10 11">
    <name type="scientific">Candidatus Zambryskibacteria bacterium RIFCSPLOWO2_01_FULL_45_21</name>
    <dbReference type="NCBI Taxonomy" id="1802761"/>
    <lineage>
        <taxon>Bacteria</taxon>
        <taxon>Candidatus Zambryskiibacteriota</taxon>
    </lineage>
</organism>
<dbReference type="GO" id="GO:0031071">
    <property type="term" value="F:cysteine desulfurase activity"/>
    <property type="evidence" value="ECO:0007669"/>
    <property type="project" value="UniProtKB-EC"/>
</dbReference>
<dbReference type="GO" id="GO:0051536">
    <property type="term" value="F:iron-sulfur cluster binding"/>
    <property type="evidence" value="ECO:0007669"/>
    <property type="project" value="UniProtKB-KW"/>
</dbReference>
<evidence type="ECO:0000313" key="10">
    <source>
        <dbReference type="EMBL" id="OHB02982.1"/>
    </source>
</evidence>
<evidence type="ECO:0000259" key="9">
    <source>
        <dbReference type="Pfam" id="PF00266"/>
    </source>
</evidence>
<comment type="cofactor">
    <cofactor evidence="1">
        <name>pyridoxal 5'-phosphate</name>
        <dbReference type="ChEBI" id="CHEBI:597326"/>
    </cofactor>
</comment>
<feature type="domain" description="Aminotransferase class V" evidence="9">
    <location>
        <begin position="8"/>
        <end position="381"/>
    </location>
</feature>
<comment type="catalytic activity">
    <reaction evidence="8">
        <text>(sulfur carrier)-H + L-cysteine = (sulfur carrier)-SH + L-alanine</text>
        <dbReference type="Rhea" id="RHEA:43892"/>
        <dbReference type="Rhea" id="RHEA-COMP:14737"/>
        <dbReference type="Rhea" id="RHEA-COMP:14739"/>
        <dbReference type="ChEBI" id="CHEBI:29917"/>
        <dbReference type="ChEBI" id="CHEBI:35235"/>
        <dbReference type="ChEBI" id="CHEBI:57972"/>
        <dbReference type="ChEBI" id="CHEBI:64428"/>
        <dbReference type="EC" id="2.8.1.7"/>
    </reaction>
</comment>
<dbReference type="Gene3D" id="3.90.1150.10">
    <property type="entry name" value="Aspartate Aminotransferase, domain 1"/>
    <property type="match status" value="1"/>
</dbReference>
<dbReference type="Proteomes" id="UP000176800">
    <property type="component" value="Unassembled WGS sequence"/>
</dbReference>
<keyword evidence="6" id="KW-0408">Iron</keyword>
<sequence length="389" mass="42021">MATKKRRIFMDYASTTPPSRRVLSAMEPFFSKNYANPSAIYSEGTLARSFVENSRRSVARMLGSRADEVVFTGSGTESINLAIIGLFGKVKGNINKPHLIVSSIEHPAVLESARVVRDSGGEVTMLKVNSDGVVSPSDVKAALKQSTFLVSIMQANNEIGSIQPIKEIGRIIREFRSSKTTDSNFPYFHTDSGQSVNYCPVNVNQLGVSLLSLDASKIYGPKGVGILYIKRGMEVEPIIVGGGQEGGIRSGTENVAGIVGMAEALVETSNLRVKESKRLTALRDYCISEILKNFPKAKLNGPVKNRLPNNVNICFTGIDAEFAVIKLNKAGIMCSSGSSCRNLNENSMSYVVSALGRANCAKSSLRFSFGRSTGKSDIDFLVVALKKII</sequence>
<evidence type="ECO:0000256" key="1">
    <source>
        <dbReference type="ARBA" id="ARBA00001933"/>
    </source>
</evidence>
<dbReference type="GO" id="GO:0046872">
    <property type="term" value="F:metal ion binding"/>
    <property type="evidence" value="ECO:0007669"/>
    <property type="project" value="UniProtKB-KW"/>
</dbReference>
<comment type="caution">
    <text evidence="10">The sequence shown here is derived from an EMBL/GenBank/DDBJ whole genome shotgun (WGS) entry which is preliminary data.</text>
</comment>
<accession>A0A1G2U2B6</accession>
<dbReference type="InterPro" id="IPR015424">
    <property type="entry name" value="PyrdxlP-dep_Trfase"/>
</dbReference>
<protein>
    <recommendedName>
        <fullName evidence="9">Aminotransferase class V domain-containing protein</fullName>
    </recommendedName>
</protein>
<evidence type="ECO:0000256" key="4">
    <source>
        <dbReference type="ARBA" id="ARBA00022723"/>
    </source>
</evidence>
<dbReference type="PANTHER" id="PTHR11601">
    <property type="entry name" value="CYSTEINE DESULFURYLASE FAMILY MEMBER"/>
    <property type="match status" value="1"/>
</dbReference>
<keyword evidence="3" id="KW-0808">Transferase</keyword>
<evidence type="ECO:0000256" key="3">
    <source>
        <dbReference type="ARBA" id="ARBA00022679"/>
    </source>
</evidence>
<keyword evidence="4" id="KW-0479">Metal-binding</keyword>
<keyword evidence="5" id="KW-0663">Pyridoxal phosphate</keyword>